<feature type="transmembrane region" description="Helical" evidence="1">
    <location>
        <begin position="37"/>
        <end position="56"/>
    </location>
</feature>
<proteinExistence type="predicted"/>
<keyword evidence="1" id="KW-0472">Membrane</keyword>
<evidence type="ECO:0000313" key="2">
    <source>
        <dbReference type="EMBL" id="MBD1271993.1"/>
    </source>
</evidence>
<dbReference type="EMBL" id="JACBZN010000001">
    <property type="protein sequence ID" value="NYI38815.1"/>
    <property type="molecule type" value="Genomic_DNA"/>
</dbReference>
<dbReference type="AlphaFoldDB" id="A0A8I0FYE8"/>
<reference evidence="3 4" key="1">
    <citation type="submission" date="2020-07" db="EMBL/GenBank/DDBJ databases">
        <title>Sequencing the genomes of 1000 actinobacteria strains.</title>
        <authorList>
            <person name="Klenk H.-P."/>
        </authorList>
    </citation>
    <scope>NUCLEOTIDE SEQUENCE [LARGE SCALE GENOMIC DNA]</scope>
    <source>
        <strain evidence="3 4">DSM 19087</strain>
    </source>
</reference>
<feature type="transmembrane region" description="Helical" evidence="1">
    <location>
        <begin position="95"/>
        <end position="115"/>
    </location>
</feature>
<sequence length="458" mass="49707">MRDNEQVIGASLAAASIALVAACLLLPVRTSAAARPIAILCLAAALWSAGAAWNYAEPGPNASANACILAAAASAAAAAFVAAQRLVSGRWSIPTLVMIVFFIEPIVIVFVRLVVYPDLTSAEFRRTAPFIVHAAYCFALLLSVILTLNIRQRHPQRRVRIFVLTSQVLVIAIIAMEVSASDQTHFVLVLAALFAVWVARHPDDWSTSRARADSLLNAIGVFLFVFDHLGRLKDWNGPADRLIELITGERSERELTAADILGRPLPFEDGERIDLDLVGGRMRTSAHIHRVDPTSRTGRSDWVVMLRPVRSSVSTSSFPSISGALAGHDPATQTLNQRETIDLLRAATTSRHAAVRVDVLPADAGAREDETMFVVARRLEMMFPGVRWGRLADWAFVALFKPAQAQQAKLLIDDEAQTALGLDASVATTICVPTPGEDAERFVRRVQLLHSPYGSSDS</sequence>
<evidence type="ECO:0000313" key="5">
    <source>
        <dbReference type="Proteomes" id="UP000659061"/>
    </source>
</evidence>
<protein>
    <submittedName>
        <fullName evidence="2">Uncharacterized protein</fullName>
    </submittedName>
</protein>
<reference evidence="2" key="2">
    <citation type="submission" date="2020-09" db="EMBL/GenBank/DDBJ databases">
        <title>Novel species in genus Aeromicrobium.</title>
        <authorList>
            <person name="Zhang G."/>
        </authorList>
    </citation>
    <scope>NUCLEOTIDE SEQUENCE</scope>
    <source>
        <strain evidence="2">SSW1-57</strain>
    </source>
</reference>
<dbReference type="Proteomes" id="UP000659061">
    <property type="component" value="Unassembled WGS sequence"/>
</dbReference>
<keyword evidence="1" id="KW-0812">Transmembrane</keyword>
<name>A0A8I0FYE8_9ACTN</name>
<keyword evidence="1" id="KW-1133">Transmembrane helix</keyword>
<evidence type="ECO:0000313" key="3">
    <source>
        <dbReference type="EMBL" id="NYI38815.1"/>
    </source>
</evidence>
<dbReference type="RefSeq" id="WP_179425864.1">
    <property type="nucleotide sequence ID" value="NZ_BAAAMP010000002.1"/>
</dbReference>
<accession>A0A8I0FYE8</accession>
<gene>
    <name evidence="3" type="ORF">BJ975_002190</name>
    <name evidence="2" type="ORF">IDH50_17240</name>
</gene>
<feature type="transmembrane region" description="Helical" evidence="1">
    <location>
        <begin position="6"/>
        <end position="25"/>
    </location>
</feature>
<dbReference type="PROSITE" id="PS51257">
    <property type="entry name" value="PROKAR_LIPOPROTEIN"/>
    <property type="match status" value="1"/>
</dbReference>
<feature type="transmembrane region" description="Helical" evidence="1">
    <location>
        <begin position="127"/>
        <end position="149"/>
    </location>
</feature>
<keyword evidence="4" id="KW-1185">Reference proteome</keyword>
<dbReference type="Proteomes" id="UP000587211">
    <property type="component" value="Unassembled WGS sequence"/>
</dbReference>
<evidence type="ECO:0000313" key="4">
    <source>
        <dbReference type="Proteomes" id="UP000587211"/>
    </source>
</evidence>
<dbReference type="EMBL" id="JACWMT010000004">
    <property type="protein sequence ID" value="MBD1271993.1"/>
    <property type="molecule type" value="Genomic_DNA"/>
</dbReference>
<comment type="caution">
    <text evidence="2">The sequence shown here is derived from an EMBL/GenBank/DDBJ whole genome shotgun (WGS) entry which is preliminary data.</text>
</comment>
<organism evidence="2 5">
    <name type="scientific">Aeromicrobium tamlense</name>
    <dbReference type="NCBI Taxonomy" id="375541"/>
    <lineage>
        <taxon>Bacteria</taxon>
        <taxon>Bacillati</taxon>
        <taxon>Actinomycetota</taxon>
        <taxon>Actinomycetes</taxon>
        <taxon>Propionibacteriales</taxon>
        <taxon>Nocardioidaceae</taxon>
        <taxon>Aeromicrobium</taxon>
    </lineage>
</organism>
<feature type="transmembrane region" description="Helical" evidence="1">
    <location>
        <begin position="62"/>
        <end position="83"/>
    </location>
</feature>
<evidence type="ECO:0000256" key="1">
    <source>
        <dbReference type="SAM" id="Phobius"/>
    </source>
</evidence>